<feature type="transmembrane region" description="Helical" evidence="1">
    <location>
        <begin position="543"/>
        <end position="564"/>
    </location>
</feature>
<dbReference type="WBParaSite" id="nRc.2.0.1.t21327-RA">
    <property type="protein sequence ID" value="nRc.2.0.1.t21327-RA"/>
    <property type="gene ID" value="nRc.2.0.1.g21327"/>
</dbReference>
<dbReference type="InterPro" id="IPR029213">
    <property type="entry name" value="Fusogen_EFF/AFF"/>
</dbReference>
<keyword evidence="2" id="KW-1185">Reference proteome</keyword>
<name>A0A915J4D3_ROMCU</name>
<dbReference type="GO" id="GO:0044291">
    <property type="term" value="C:cell-cell contact zone"/>
    <property type="evidence" value="ECO:0007669"/>
    <property type="project" value="TreeGrafter"/>
</dbReference>
<proteinExistence type="predicted"/>
<dbReference type="Gene3D" id="2.60.98.60">
    <property type="entry name" value="Cell-cell fusogen EFF/AFF, domain 1"/>
    <property type="match status" value="1"/>
</dbReference>
<dbReference type="PANTHER" id="PTHR37415">
    <property type="entry name" value="EFF-1A"/>
    <property type="match status" value="1"/>
</dbReference>
<dbReference type="Proteomes" id="UP000887565">
    <property type="component" value="Unplaced"/>
</dbReference>
<evidence type="ECO:0000256" key="1">
    <source>
        <dbReference type="SAM" id="Phobius"/>
    </source>
</evidence>
<keyword evidence="1" id="KW-1133">Transmembrane helix</keyword>
<keyword evidence="1" id="KW-0472">Membrane</keyword>
<dbReference type="AlphaFoldDB" id="A0A915J4D3"/>
<organism evidence="2 3">
    <name type="scientific">Romanomermis culicivorax</name>
    <name type="common">Nematode worm</name>
    <dbReference type="NCBI Taxonomy" id="13658"/>
    <lineage>
        <taxon>Eukaryota</taxon>
        <taxon>Metazoa</taxon>
        <taxon>Ecdysozoa</taxon>
        <taxon>Nematoda</taxon>
        <taxon>Enoplea</taxon>
        <taxon>Dorylaimia</taxon>
        <taxon>Mermithida</taxon>
        <taxon>Mermithoidea</taxon>
        <taxon>Mermithidae</taxon>
        <taxon>Romanomermis</taxon>
    </lineage>
</organism>
<dbReference type="GO" id="GO:0000768">
    <property type="term" value="P:syncytium formation by plasma membrane fusion"/>
    <property type="evidence" value="ECO:0007669"/>
    <property type="project" value="TreeGrafter"/>
</dbReference>
<evidence type="ECO:0000313" key="3">
    <source>
        <dbReference type="WBParaSite" id="nRc.2.0.1.t21327-RA"/>
    </source>
</evidence>
<reference evidence="3" key="1">
    <citation type="submission" date="2022-11" db="UniProtKB">
        <authorList>
            <consortium name="WormBaseParasite"/>
        </authorList>
    </citation>
    <scope>IDENTIFICATION</scope>
</reference>
<sequence length="607" mass="69322">MNSENVDNDTVAFISTVIDTNLNQGDILCLKVSAPNESYFNVIYTFRYVGSKQIYPIRQKYTFGVPHLESTCVCDCPGGENHCSVGYNYKNCTKSRAYCVTTYHPHQKATGCLVGKEAELCCDITVRPYKDWLFEAVQLDQPTFFGLFDYRFYVVKSKRDWILRHNQSLEIPLNRDHILKLDDDKIEVQIGGGKYHRSLNSGMYFYSNESVHDLQTQSYGSRTIELKSGVPVNEQYEWNTGKLGWFRLSSNGHWNILNGWLELQDAHHVTVDDCKSQKYRENYKAHYYSTPTNSDVNNSIRSILNGNPQSKINSLFMGHSVKDQEPWIRELSLTASPKDGNENVLEIRQIVVETKDSPSIGIRLSLDSKINFRMLFADSFLSDGFRATIFVDKFSNRFLNISFAGGNLATGTLIGTLFKDDRNSMSDIAFSLHVGPAANQNSDNETSRLETQTSPFKRHFLISVPPSISSDRYLCLYPNDKPDFKICKLASYSAQPLEDIQIVRRWQLTKGRCEGCNEFTWNSFVGYLNPKQWFDGVSSFVEALALAVEITFYIFVIACLICLCKKCLFPVLSYCLCSSGKWWPKRTPKINVEKSWKSDDLIVSSKF</sequence>
<dbReference type="InterPro" id="IPR043076">
    <property type="entry name" value="Fusogen_EFF/AFF_dom3"/>
</dbReference>
<evidence type="ECO:0000313" key="2">
    <source>
        <dbReference type="Proteomes" id="UP000887565"/>
    </source>
</evidence>
<protein>
    <submittedName>
        <fullName evidence="3">Uncharacterized protein</fullName>
    </submittedName>
</protein>
<dbReference type="Gene3D" id="2.60.40.3980">
    <property type="entry name" value="Cell-cell fusogen EFF/AFF, domain 3"/>
    <property type="match status" value="1"/>
</dbReference>
<keyword evidence="1" id="KW-0812">Transmembrane</keyword>
<dbReference type="PANTHER" id="PTHR37415:SF1">
    <property type="entry name" value="CELL FUSION PROTEIN AFF-1"/>
    <property type="match status" value="1"/>
</dbReference>
<accession>A0A915J4D3</accession>
<dbReference type="OMA" id="YRVAHRW"/>
<dbReference type="Pfam" id="PF14884">
    <property type="entry name" value="EFF-AFF"/>
    <property type="match status" value="1"/>
</dbReference>